<organism evidence="1 2">
    <name type="scientific">SAR86 cluster bacterium</name>
    <dbReference type="NCBI Taxonomy" id="2030880"/>
    <lineage>
        <taxon>Bacteria</taxon>
        <taxon>Pseudomonadati</taxon>
        <taxon>Pseudomonadota</taxon>
        <taxon>Gammaproteobacteria</taxon>
        <taxon>SAR86 cluster</taxon>
    </lineage>
</organism>
<accession>A0A520N2J7</accession>
<dbReference type="InterPro" id="IPR009659">
    <property type="entry name" value="DUF1249"/>
</dbReference>
<sequence length="140" mass="16290">MVKSLPKTSHQLALCEANFLRLKKILNNFSVSKYLFETINPDSSSNPISFSIIHRTKHTLIIEAKQKIKLKKMENLIIRIQISLDAKLAEVISFQGERAVPYFMKVLKTQSRDEKIQQNRFLTEWLENIFANGINPQFKI</sequence>
<proteinExistence type="predicted"/>
<dbReference type="PANTHER" id="PTHR38774:SF1">
    <property type="entry name" value="CYTOPLASMIC PROTEIN"/>
    <property type="match status" value="1"/>
</dbReference>
<dbReference type="Proteomes" id="UP000318710">
    <property type="component" value="Unassembled WGS sequence"/>
</dbReference>
<dbReference type="Pfam" id="PF06853">
    <property type="entry name" value="DUF1249"/>
    <property type="match status" value="1"/>
</dbReference>
<dbReference type="PANTHER" id="PTHR38774">
    <property type="entry name" value="CYTOPLASMIC PROTEIN-RELATED"/>
    <property type="match status" value="1"/>
</dbReference>
<comment type="caution">
    <text evidence="1">The sequence shown here is derived from an EMBL/GenBank/DDBJ whole genome shotgun (WGS) entry which is preliminary data.</text>
</comment>
<dbReference type="AlphaFoldDB" id="A0A520N2J7"/>
<name>A0A520N2J7_9GAMM</name>
<protein>
    <submittedName>
        <fullName evidence="1">DUF1249 domain-containing protein</fullName>
    </submittedName>
</protein>
<evidence type="ECO:0000313" key="2">
    <source>
        <dbReference type="Proteomes" id="UP000318710"/>
    </source>
</evidence>
<evidence type="ECO:0000313" key="1">
    <source>
        <dbReference type="EMBL" id="RZO27697.1"/>
    </source>
</evidence>
<gene>
    <name evidence="1" type="ORF">EVA93_02710</name>
</gene>
<reference evidence="1 2" key="1">
    <citation type="submission" date="2019-02" db="EMBL/GenBank/DDBJ databases">
        <title>Prokaryotic population dynamics and viral predation in marine succession experiment using metagenomics: the confinement effect.</title>
        <authorList>
            <person name="Haro-Moreno J.M."/>
            <person name="Rodriguez-Valera F."/>
            <person name="Lopez-Perez M."/>
        </authorList>
    </citation>
    <scope>NUCLEOTIDE SEQUENCE [LARGE SCALE GENOMIC DNA]</scope>
    <source>
        <strain evidence="1">MED-G160</strain>
    </source>
</reference>
<dbReference type="EMBL" id="SHBF01000012">
    <property type="protein sequence ID" value="RZO27697.1"/>
    <property type="molecule type" value="Genomic_DNA"/>
</dbReference>